<dbReference type="InterPro" id="IPR039844">
    <property type="entry name" value="URB1"/>
</dbReference>
<dbReference type="Pfam" id="PF16201">
    <property type="entry name" value="NopRA1"/>
    <property type="match status" value="1"/>
</dbReference>
<dbReference type="InterPro" id="IPR059018">
    <property type="entry name" value="HEAT_URB1"/>
</dbReference>
<feature type="domain" description="URB1 central HEAT repeat" evidence="3">
    <location>
        <begin position="542"/>
        <end position="693"/>
    </location>
</feature>
<evidence type="ECO:0000259" key="2">
    <source>
        <dbReference type="Pfam" id="PF16201"/>
    </source>
</evidence>
<dbReference type="InterPro" id="IPR032436">
    <property type="entry name" value="URB1_C"/>
</dbReference>
<dbReference type="Proteomes" id="UP000195602">
    <property type="component" value="Unassembled WGS sequence"/>
</dbReference>
<sequence length="1560" mass="177020">MSSKTKKNVYSSANVDSAALKELLEVSHVGVFDDLTPVVSFVQKGLLLKTLSNISYFSSVNSIKQVARVSDNLAQVLDSINFVLNDTNPESKNLQFKLALLDQRERLSEFYSDLCKNHLKLVYKVYGLRKPEAVAGVSRLVVALCEYNDQSVFSEFLDSFDFNHTVLPKIFVPSRDDFDRKVLLAGSMRSSAVDLWLAICSKCPATFRKALLTNFKIMNNFWKYVEMERYDTLNKIIEFLTKYVLDEKSFKRSTKCQILNENFLFNFRSLFPLATSENTRLEDNDEDEFSDFKSAFTTFMNILVSDSARGISYPQNEFGSLLTVNNKSFKINNKLIYTLLTALKPWESYSQLQYVMEILNHNSELLPPYMNWIVAFSGGYHDPSLTSYWIGHTLLYTEILKSPSLPAQLEYVSLAPLSKNAMTDCLTFPNDLVKQLGLQLILLQLLKLSKANNVPQTLVELVLENLPVNAMFVPLLNHPNNTIKLTATMIVRTMEQLAPASSSSAIVSLIGTNLAGLNLENDQCDSFELILLDNYLSIQSNNDLKWWNKSSKGNSFFTSLLKLSSMVSLKSKLFHILEKLTKTSLIFHDMKYVENPLLMLIEATSSFKSTDLSDSFWNCMDETISRSIKTPYKYLDKSHLEYDDVSIFVVVLFEQLRFIPQVEADKSIMSWLNTFMQKLVVVGESLTSIEKLAGDNGFSLSIDLSSVQAKENIITKYDFAEGVLVLNRLVTTTKSATALFDLVSKLGSFLMGAGLSDTFLYHFVSNPEKWPFVQRMSSSNISENDIIGISLFSELLQQLEEPFFSTPLNKLVFESCKLELPKKNQAVVGKFLWILSGDQIKELANEVFFNELLITNLYKKVIDMKLDIVPDFAKLMAISSQEMNGILSHFKPPIEQIQLVLGNPHFHFLLDDPNDDVIQYLIQAKDISDDVLYRVAIYSKELAEKYKERVISLAMSLDNWSQSMKIFTFLSDFFEMNDVLGLVMSHVEGKQKLTMTADFARFLTKAFVSGELPETVKIWFHKAMVYITKKFAESPTLSENFDAFLQSMEGFISSVEKPWKLIPSSVVNTQFEVLLKHHVWAAQEKYLSYANKVILKAEAKDILSDKLLQIFVNNEHNVLNKLPNTDDAGVRFNSALLIYTLFNLDASRSATITLLNRLLTFYLGSTRCEDLLIKVVLKGIEKNITQSWVNQVTNWDFSEEISQKDLELVGEERLFIRDHSNLVVALNKKFVQNTVNNMADLPIAPKTRDYTDYERFAQSCPVSAYQETVYDAEFLILVIINNDELIREEEEGKITFNMAKLADSGLLGFVVAALSNAEIRDISKILLHGMLKYINASEANFKDKSVLKVYVSSILHTLRVADHKTPLVWHIVGSMASILTNPGHFLYDRVVRYILATPVFKELEIPLFNTIMFSVRGDETSEDDNYYRQVSWILEQLTHGVQNGTDLKLLRYKNVVELMLNMCNSSYVSSHMKSAVLHLLYVIQRIQKEGSDMLVTKFGALSSLEILKSSVDTGVLAGLQSALNADQVALRFGVLASGSKRLQEWTSDDVQVAVKRIHAA</sequence>
<dbReference type="GO" id="GO:0000466">
    <property type="term" value="P:maturation of 5.8S rRNA from tricistronic rRNA transcript (SSU-rRNA, 5.8S rRNA, LSU-rRNA)"/>
    <property type="evidence" value="ECO:0007669"/>
    <property type="project" value="TreeGrafter"/>
</dbReference>
<feature type="domain" description="URB1 N-terminal" evidence="1">
    <location>
        <begin position="50"/>
        <end position="392"/>
    </location>
</feature>
<accession>A0AA91T2T1</accession>
<proteinExistence type="predicted"/>
<dbReference type="InterPro" id="IPR021714">
    <property type="entry name" value="URB1_N"/>
</dbReference>
<evidence type="ECO:0000313" key="5">
    <source>
        <dbReference type="Proteomes" id="UP000195602"/>
    </source>
</evidence>
<dbReference type="Pfam" id="PF11707">
    <property type="entry name" value="Npa1"/>
    <property type="match status" value="1"/>
</dbReference>
<dbReference type="EMBL" id="LYUB02000005">
    <property type="protein sequence ID" value="OVF09451.1"/>
    <property type="molecule type" value="Genomic_DNA"/>
</dbReference>
<organism evidence="4 5">
    <name type="scientific">Clavispora lusitaniae</name>
    <name type="common">Candida lusitaniae</name>
    <dbReference type="NCBI Taxonomy" id="36911"/>
    <lineage>
        <taxon>Eukaryota</taxon>
        <taxon>Fungi</taxon>
        <taxon>Dikarya</taxon>
        <taxon>Ascomycota</taxon>
        <taxon>Saccharomycotina</taxon>
        <taxon>Pichiomycetes</taxon>
        <taxon>Metschnikowiaceae</taxon>
        <taxon>Clavispora</taxon>
    </lineage>
</organism>
<dbReference type="KEGG" id="clus:A9F13_05g02618"/>
<feature type="domain" description="URB1 C-terminal" evidence="2">
    <location>
        <begin position="1307"/>
        <end position="1502"/>
    </location>
</feature>
<comment type="caution">
    <text evidence="4">The sequence shown here is derived from an EMBL/GenBank/DDBJ whole genome shotgun (WGS) entry which is preliminary data.</text>
</comment>
<name>A0AA91T2T1_CLALS</name>
<protein>
    <submittedName>
        <fullName evidence="4">Nucleolar pre-ribosomal-associated protein</fullName>
    </submittedName>
</protein>
<evidence type="ECO:0000313" key="4">
    <source>
        <dbReference type="EMBL" id="OVF09451.1"/>
    </source>
</evidence>
<evidence type="ECO:0000259" key="3">
    <source>
        <dbReference type="Pfam" id="PF26140"/>
    </source>
</evidence>
<dbReference type="GO" id="GO:0005730">
    <property type="term" value="C:nucleolus"/>
    <property type="evidence" value="ECO:0007669"/>
    <property type="project" value="TreeGrafter"/>
</dbReference>
<dbReference type="PANTHER" id="PTHR13500">
    <property type="entry name" value="NUCLEOLAR PRERIBOSOMAL-ASSOCIATED PROTEIN 1"/>
    <property type="match status" value="1"/>
</dbReference>
<gene>
    <name evidence="4" type="ORF">A9F13_05g02618</name>
</gene>
<reference evidence="4 5" key="1">
    <citation type="submission" date="2017-04" db="EMBL/GenBank/DDBJ databases">
        <title>Draft genome of the yeast Clavispora lusitaniae type strain CBS 6936.</title>
        <authorList>
            <person name="Durrens P."/>
            <person name="Klopp C."/>
            <person name="Biteau N."/>
            <person name="Fitton-Ouhabi V."/>
            <person name="Dementhon K."/>
            <person name="Accoceberry I."/>
            <person name="Sherman D.J."/>
            <person name="Noel T."/>
        </authorList>
    </citation>
    <scope>NUCLEOTIDE SEQUENCE [LARGE SCALE GENOMIC DNA]</scope>
    <source>
        <strain evidence="4 5">CBS 6936</strain>
    </source>
</reference>
<evidence type="ECO:0000259" key="1">
    <source>
        <dbReference type="Pfam" id="PF11707"/>
    </source>
</evidence>
<dbReference type="Pfam" id="PF26140">
    <property type="entry name" value="HEAT_URB1"/>
    <property type="match status" value="1"/>
</dbReference>
<dbReference type="GO" id="GO:0000463">
    <property type="term" value="P:maturation of LSU-rRNA from tricistronic rRNA transcript (SSU-rRNA, 5.8S rRNA, LSU-rRNA)"/>
    <property type="evidence" value="ECO:0007669"/>
    <property type="project" value="TreeGrafter"/>
</dbReference>
<dbReference type="PANTHER" id="PTHR13500:SF0">
    <property type="entry name" value="NUCLEOLAR PRE-RIBOSOMAL-ASSOCIATED PROTEIN 1"/>
    <property type="match status" value="1"/>
</dbReference>